<name>A0A0H3U9U5_9BACT</name>
<reference evidence="1" key="1">
    <citation type="submission" date="2013-08" db="EMBL/GenBank/DDBJ databases">
        <title>Comparison of modified E. coli strains.</title>
        <authorList>
            <person name="Juergensen J."/>
            <person name="Bonge A."/>
            <person name="Streit W.R."/>
        </authorList>
    </citation>
    <scope>NUCLEOTIDE SEQUENCE</scope>
</reference>
<protein>
    <submittedName>
        <fullName evidence="1">Uncharacterized protein</fullName>
    </submittedName>
</protein>
<dbReference type="EMBL" id="KF540241">
    <property type="protein sequence ID" value="AIF26648.1"/>
    <property type="molecule type" value="Genomic_DNA"/>
</dbReference>
<evidence type="ECO:0000313" key="1">
    <source>
        <dbReference type="EMBL" id="AIF26648.1"/>
    </source>
</evidence>
<dbReference type="AlphaFoldDB" id="A0A0H3U9U5"/>
<sequence length="130" mass="15145">MDKMQELLDKANECETAEEMVALCKKYDYEISLKDAELYLNHYDEGEVADEKMDLVSGGDSILADDNGERLIPFDRLRIGYYVYARPKSSKYDRREGMIAHIDSSMRIASIYDDNRVYVLPDVLYSFYIK</sequence>
<accession>A0A0H3U9U5</accession>
<organism evidence="1">
    <name type="scientific">uncultured bacterium fosmid pJB77G10</name>
    <dbReference type="NCBI Taxonomy" id="1478069"/>
    <lineage>
        <taxon>Bacteria</taxon>
        <taxon>environmental samples</taxon>
    </lineage>
</organism>
<proteinExistence type="predicted"/>